<keyword evidence="2" id="KW-1185">Reference proteome</keyword>
<dbReference type="InterPro" id="IPR036397">
    <property type="entry name" value="RNaseH_sf"/>
</dbReference>
<dbReference type="Proteomes" id="UP001348149">
    <property type="component" value="Unassembled WGS sequence"/>
</dbReference>
<dbReference type="Gene3D" id="3.30.420.10">
    <property type="entry name" value="Ribonuclease H-like superfamily/Ribonuclease H"/>
    <property type="match status" value="1"/>
</dbReference>
<organism evidence="1 2">
    <name type="scientific">Mesobacterium hydrothermale</name>
    <dbReference type="NCBI Taxonomy" id="3111907"/>
    <lineage>
        <taxon>Bacteria</taxon>
        <taxon>Pseudomonadati</taxon>
        <taxon>Pseudomonadota</taxon>
        <taxon>Alphaproteobacteria</taxon>
        <taxon>Rhodobacterales</taxon>
        <taxon>Roseobacteraceae</taxon>
        <taxon>Mesobacterium</taxon>
    </lineage>
</organism>
<comment type="caution">
    <text evidence="1">The sequence shown here is derived from an EMBL/GenBank/DDBJ whole genome shotgun (WGS) entry which is preliminary data.</text>
</comment>
<proteinExistence type="predicted"/>
<gene>
    <name evidence="1" type="ORF">VK792_13810</name>
</gene>
<dbReference type="InterPro" id="IPR012337">
    <property type="entry name" value="RNaseH-like_sf"/>
</dbReference>
<accession>A0ABU6HIT0</accession>
<evidence type="ECO:0000313" key="2">
    <source>
        <dbReference type="Proteomes" id="UP001348149"/>
    </source>
</evidence>
<dbReference type="EMBL" id="JAYLLH010000020">
    <property type="protein sequence ID" value="MEC3862365.1"/>
    <property type="molecule type" value="Genomic_DNA"/>
</dbReference>
<name>A0ABU6HIT0_9RHOB</name>
<reference evidence="1 2" key="1">
    <citation type="submission" date="2024-01" db="EMBL/GenBank/DDBJ databases">
        <title>Mesobacterium rodlantinim sp. nov., isolated from shallow sea hydrothermal systems off Kueishantao Island.</title>
        <authorList>
            <person name="Su Z."/>
            <person name="Tang K."/>
        </authorList>
    </citation>
    <scope>NUCLEOTIDE SEQUENCE [LARGE SCALE GENOMIC DNA]</scope>
    <source>
        <strain evidence="1 2">TK19101</strain>
    </source>
</reference>
<dbReference type="SUPFAM" id="SSF53098">
    <property type="entry name" value="Ribonuclease H-like"/>
    <property type="match status" value="1"/>
</dbReference>
<sequence>MAATPTFPSSTILALDLGTTTGWALRGQDGLITSGTVSLRPGRYDGGGMRYLRFTNWLTEIDRLSGPVEAIWFEEVRRHAGTDAAHVYGGLMATLTAWAELRGVPYEGVPVGTIKRHATGKGNAPKQAMIDAARARGFSPADDNEADAIAILLWAIETKGGLA</sequence>
<protein>
    <recommendedName>
        <fullName evidence="3">Holliday junction resolvasome RuvABC endonuclease subunit</fullName>
    </recommendedName>
</protein>
<evidence type="ECO:0000313" key="1">
    <source>
        <dbReference type="EMBL" id="MEC3862365.1"/>
    </source>
</evidence>
<evidence type="ECO:0008006" key="3">
    <source>
        <dbReference type="Google" id="ProtNLM"/>
    </source>
</evidence>